<sequence>METRASVSSMVMYEDESVGVRYGNGAQLQLSPCGCEFMLVKPTDPSGHPLQSTERIRQRTRFTISTYKELMVAALAFRNKYATQPYLPEELIPVDHKKPFFSIDSDVQWPEWSSCDGELGPGGETIIGSEGGRAVLMLSPSGEEFSVEFTCSLSQNQNQRRMVQGVSRDFDSSSGVRQQGSNLICHTTDGENQEVHQGRGSTRNESIRPRSCSPRITSTAQPKPEKMYQSTTVVQHHSCCAVAPIWCYPLTLARHLWTAHLSKPEDVRVEGTSDLAKAQGRITMSDVFIKDRRSHLPQALPLTCSSPHWHRWKVKEPLAEKEHPDQDLPTELVKVMWCQGVTYRILSGAVSVIEVCPGDGSVIRSNGVLNTYFTHYKPDLLSRRAKEITYHLNNLQPDVPGQLYSVSSVVSRASRILTCYNEAKQSLKLPVTPSCLQDVNEGRHISKPARIEENLVERRVNVTQTVESRSDLVAAELEKIKRFNFLLDNNHLLISEKCCAKPEGSSAEEVTHEPVNENCIAEALEKTSKAIQDIDALISAAALT</sequence>
<dbReference type="EMBL" id="JBCEZU010000221">
    <property type="protein sequence ID" value="KAK9522488.1"/>
    <property type="molecule type" value="Genomic_DNA"/>
</dbReference>
<dbReference type="Pfam" id="PF22833">
    <property type="entry name" value="C5orf34_2nd"/>
    <property type="match status" value="1"/>
</dbReference>
<name>A0AAW1EJU4_ZOAVI</name>
<protein>
    <recommendedName>
        <fullName evidence="7">DUF4524 domain-containing protein</fullName>
    </recommendedName>
</protein>
<dbReference type="PANTHER" id="PTHR34531">
    <property type="entry name" value="ZGC:153352"/>
    <property type="match status" value="1"/>
</dbReference>
<evidence type="ECO:0000313" key="6">
    <source>
        <dbReference type="Proteomes" id="UP001488805"/>
    </source>
</evidence>
<dbReference type="Proteomes" id="UP001488805">
    <property type="component" value="Unassembled WGS sequence"/>
</dbReference>
<evidence type="ECO:0000259" key="3">
    <source>
        <dbReference type="Pfam" id="PF22833"/>
    </source>
</evidence>
<evidence type="ECO:0000313" key="5">
    <source>
        <dbReference type="EMBL" id="KAK9522488.1"/>
    </source>
</evidence>
<keyword evidence="6" id="KW-1185">Reference proteome</keyword>
<dbReference type="PANTHER" id="PTHR34531:SF1">
    <property type="entry name" value="CHROMOSOME 5 OPEN READING FRAME 34"/>
    <property type="match status" value="1"/>
</dbReference>
<gene>
    <name evidence="5" type="ORF">VZT92_018948</name>
</gene>
<dbReference type="AlphaFoldDB" id="A0AAW1EJU4"/>
<reference evidence="5 6" key="1">
    <citation type="journal article" date="2024" name="Genome Biol. Evol.">
        <title>Chromosome-level genome assembly of the viviparous eelpout Zoarces viviparus.</title>
        <authorList>
            <person name="Fuhrmann N."/>
            <person name="Brasseur M.V."/>
            <person name="Bakowski C.E."/>
            <person name="Podsiadlowski L."/>
            <person name="Prost S."/>
            <person name="Krehenwinkel H."/>
            <person name="Mayer C."/>
        </authorList>
    </citation>
    <scope>NUCLEOTIDE SEQUENCE [LARGE SCALE GENOMIC DNA]</scope>
    <source>
        <strain evidence="5">NO-MEL_2022_Ind0_liver</strain>
    </source>
</reference>
<dbReference type="InterPro" id="IPR053899">
    <property type="entry name" value="C5orf34-like_2nd"/>
</dbReference>
<dbReference type="InterPro" id="IPR027830">
    <property type="entry name" value="C5orf34-like_N"/>
</dbReference>
<comment type="caution">
    <text evidence="5">The sequence shown here is derived from an EMBL/GenBank/DDBJ whole genome shotgun (WGS) entry which is preliminary data.</text>
</comment>
<organism evidence="5 6">
    <name type="scientific">Zoarces viviparus</name>
    <name type="common">Viviparous eelpout</name>
    <name type="synonym">Blennius viviparus</name>
    <dbReference type="NCBI Taxonomy" id="48416"/>
    <lineage>
        <taxon>Eukaryota</taxon>
        <taxon>Metazoa</taxon>
        <taxon>Chordata</taxon>
        <taxon>Craniata</taxon>
        <taxon>Vertebrata</taxon>
        <taxon>Euteleostomi</taxon>
        <taxon>Actinopterygii</taxon>
        <taxon>Neopterygii</taxon>
        <taxon>Teleostei</taxon>
        <taxon>Neoteleostei</taxon>
        <taxon>Acanthomorphata</taxon>
        <taxon>Eupercaria</taxon>
        <taxon>Perciformes</taxon>
        <taxon>Cottioidei</taxon>
        <taxon>Zoarcales</taxon>
        <taxon>Zoarcidae</taxon>
        <taxon>Zoarcinae</taxon>
        <taxon>Zoarces</taxon>
    </lineage>
</organism>
<evidence type="ECO:0008006" key="7">
    <source>
        <dbReference type="Google" id="ProtNLM"/>
    </source>
</evidence>
<feature type="domain" description="C5orf34-like" evidence="4">
    <location>
        <begin position="333"/>
        <end position="417"/>
    </location>
</feature>
<proteinExistence type="predicted"/>
<evidence type="ECO:0000259" key="2">
    <source>
        <dbReference type="Pfam" id="PF15025"/>
    </source>
</evidence>
<evidence type="ECO:0000259" key="4">
    <source>
        <dbReference type="Pfam" id="PF22834"/>
    </source>
</evidence>
<dbReference type="Pfam" id="PF15025">
    <property type="entry name" value="C5orf34-like_N"/>
    <property type="match status" value="1"/>
</dbReference>
<accession>A0AAW1EJU4</accession>
<dbReference type="InterPro" id="IPR053901">
    <property type="entry name" value="C5orf34-like"/>
</dbReference>
<feature type="domain" description="C5orf34-like N-terminal" evidence="2">
    <location>
        <begin position="10"/>
        <end position="79"/>
    </location>
</feature>
<evidence type="ECO:0000256" key="1">
    <source>
        <dbReference type="SAM" id="MobiDB-lite"/>
    </source>
</evidence>
<feature type="domain" description="C5orf34-like second" evidence="3">
    <location>
        <begin position="122"/>
        <end position="253"/>
    </location>
</feature>
<feature type="region of interest" description="Disordered" evidence="1">
    <location>
        <begin position="191"/>
        <end position="224"/>
    </location>
</feature>
<dbReference type="InterPro" id="IPR053900">
    <property type="entry name" value="C5orf34-like_dom"/>
</dbReference>
<dbReference type="Pfam" id="PF22834">
    <property type="entry name" value="Polo_box_4"/>
    <property type="match status" value="1"/>
</dbReference>